<reference evidence="8 9" key="1">
    <citation type="submission" date="2016-12" db="EMBL/GenBank/DDBJ databases">
        <authorList>
            <person name="Song W.-J."/>
            <person name="Kurnit D.M."/>
        </authorList>
    </citation>
    <scope>NUCLEOTIDE SEQUENCE [LARGE SCALE GENOMIC DNA]</scope>
    <source>
        <strain evidence="8 9">DSM 18488</strain>
    </source>
</reference>
<keyword evidence="2 5" id="KW-0808">Transferase</keyword>
<dbReference type="Gene3D" id="3.40.47.10">
    <property type="match status" value="1"/>
</dbReference>
<evidence type="ECO:0000313" key="9">
    <source>
        <dbReference type="Proteomes" id="UP000184603"/>
    </source>
</evidence>
<keyword evidence="3 5" id="KW-0012">Acyltransferase</keyword>
<evidence type="ECO:0000256" key="1">
    <source>
        <dbReference type="ARBA" id="ARBA00010982"/>
    </source>
</evidence>
<comment type="similarity">
    <text evidence="1 5">Belongs to the thiolase-like superfamily. Thiolase family.</text>
</comment>
<dbReference type="InterPro" id="IPR020617">
    <property type="entry name" value="Thiolase_C"/>
</dbReference>
<organism evidence="8 9">
    <name type="scientific">Desulfopila aestuarii DSM 18488</name>
    <dbReference type="NCBI Taxonomy" id="1121416"/>
    <lineage>
        <taxon>Bacteria</taxon>
        <taxon>Pseudomonadati</taxon>
        <taxon>Thermodesulfobacteriota</taxon>
        <taxon>Desulfobulbia</taxon>
        <taxon>Desulfobulbales</taxon>
        <taxon>Desulfocapsaceae</taxon>
        <taxon>Desulfopila</taxon>
    </lineage>
</organism>
<evidence type="ECO:0000256" key="5">
    <source>
        <dbReference type="RuleBase" id="RU003557"/>
    </source>
</evidence>
<feature type="domain" description="Thiolase C-terminal" evidence="7">
    <location>
        <begin position="279"/>
        <end position="394"/>
    </location>
</feature>
<accession>A0A1M7XYI3</accession>
<gene>
    <name evidence="8" type="ORF">SAMN02745220_00650</name>
</gene>
<keyword evidence="9" id="KW-1185">Reference proteome</keyword>
<dbReference type="PANTHER" id="PTHR18919:SF107">
    <property type="entry name" value="ACETYL-COA ACETYLTRANSFERASE, CYTOSOLIC"/>
    <property type="match status" value="1"/>
</dbReference>
<feature type="active site" description="Proton acceptor" evidence="4">
    <location>
        <position position="382"/>
    </location>
</feature>
<feature type="domain" description="Thiolase N-terminal" evidence="6">
    <location>
        <begin position="16"/>
        <end position="263"/>
    </location>
</feature>
<dbReference type="SUPFAM" id="SSF53901">
    <property type="entry name" value="Thiolase-like"/>
    <property type="match status" value="2"/>
</dbReference>
<dbReference type="Proteomes" id="UP000184603">
    <property type="component" value="Unassembled WGS sequence"/>
</dbReference>
<protein>
    <submittedName>
        <fullName evidence="8">Acetyl-CoA acetyltransferase</fullName>
    </submittedName>
</protein>
<dbReference type="CDD" id="cd00751">
    <property type="entry name" value="thiolase"/>
    <property type="match status" value="1"/>
</dbReference>
<dbReference type="PANTHER" id="PTHR18919">
    <property type="entry name" value="ACETYL-COA C-ACYLTRANSFERASE"/>
    <property type="match status" value="1"/>
</dbReference>
<proteinExistence type="inferred from homology"/>
<evidence type="ECO:0000256" key="4">
    <source>
        <dbReference type="PIRSR" id="PIRSR000429-1"/>
    </source>
</evidence>
<dbReference type="EMBL" id="FRFE01000002">
    <property type="protein sequence ID" value="SHO44111.1"/>
    <property type="molecule type" value="Genomic_DNA"/>
</dbReference>
<dbReference type="GO" id="GO:0003988">
    <property type="term" value="F:acetyl-CoA C-acyltransferase activity"/>
    <property type="evidence" value="ECO:0007669"/>
    <property type="project" value="UniProtKB-ARBA"/>
</dbReference>
<dbReference type="InterPro" id="IPR002155">
    <property type="entry name" value="Thiolase"/>
</dbReference>
<dbReference type="InterPro" id="IPR016039">
    <property type="entry name" value="Thiolase-like"/>
</dbReference>
<dbReference type="STRING" id="1121416.SAMN02745220_00650"/>
<evidence type="ECO:0000256" key="2">
    <source>
        <dbReference type="ARBA" id="ARBA00022679"/>
    </source>
</evidence>
<sequence>MMFTKAYIPYGGYYCSPFAKWQGSLSNENSIVLGAATAKRWIESKGWETPVFDYTYHGITVVQKSCFYGSTWANAMMDHQVPGMTIIQACSTSTTCIHAAALAVETGTQTTPFCFLADRMSNAPHLIWPNPKGPGGEVIAENWNMDNINADPSTGQGMLNTAENVAKLVNATREETDDLAVMRYEQYLDALKDDRAFQKRYMFPVEVKINRKKTITLDADEGVTPVTKDGIAHLKPVMPGGIHTFASQTHPADGNAGIIVTTKERAANLSSDRYRTIQIISYGFAREGKALMPAAPVPAAQMALDRAGITIKDVKVIKTHNPFAANDLYFAKKFGIDLRTMDNYGCSMIFGHPQAPTVARLVIEGIEEAIIRGGGYVLIAGCAAGDTGAALVLRVD</sequence>
<dbReference type="AlphaFoldDB" id="A0A1M7XYI3"/>
<evidence type="ECO:0000313" key="8">
    <source>
        <dbReference type="EMBL" id="SHO44111.1"/>
    </source>
</evidence>
<evidence type="ECO:0000256" key="3">
    <source>
        <dbReference type="ARBA" id="ARBA00023315"/>
    </source>
</evidence>
<dbReference type="PIRSF" id="PIRSF000429">
    <property type="entry name" value="Ac-CoA_Ac_transf"/>
    <property type="match status" value="1"/>
</dbReference>
<dbReference type="Pfam" id="PF00108">
    <property type="entry name" value="Thiolase_N"/>
    <property type="match status" value="1"/>
</dbReference>
<feature type="active site" description="Acyl-thioester intermediate" evidence="4">
    <location>
        <position position="90"/>
    </location>
</feature>
<name>A0A1M7XYI3_9BACT</name>
<dbReference type="InterPro" id="IPR020616">
    <property type="entry name" value="Thiolase_N"/>
</dbReference>
<dbReference type="Pfam" id="PF02803">
    <property type="entry name" value="Thiolase_C"/>
    <property type="match status" value="1"/>
</dbReference>
<feature type="active site" description="Proton acceptor" evidence="4">
    <location>
        <position position="352"/>
    </location>
</feature>
<evidence type="ECO:0000259" key="7">
    <source>
        <dbReference type="Pfam" id="PF02803"/>
    </source>
</evidence>
<evidence type="ECO:0000259" key="6">
    <source>
        <dbReference type="Pfam" id="PF00108"/>
    </source>
</evidence>